<dbReference type="GO" id="GO:0004519">
    <property type="term" value="F:endonuclease activity"/>
    <property type="evidence" value="ECO:0007669"/>
    <property type="project" value="UniProtKB-KW"/>
</dbReference>
<protein>
    <recommendedName>
        <fullName evidence="3">Methyltransferase</fullName>
        <ecNumber evidence="3">2.1.1.-</ecNumber>
    </recommendedName>
</protein>
<evidence type="ECO:0000256" key="2">
    <source>
        <dbReference type="ARBA" id="ARBA00022679"/>
    </source>
</evidence>
<dbReference type="CDD" id="cd02440">
    <property type="entry name" value="AdoMet_MTases"/>
    <property type="match status" value="1"/>
</dbReference>
<feature type="domain" description="DNA methylase N-4/N-6" evidence="4">
    <location>
        <begin position="27"/>
        <end position="245"/>
    </location>
</feature>
<dbReference type="InterPro" id="IPR001091">
    <property type="entry name" value="RM_Methyltransferase"/>
</dbReference>
<reference evidence="6" key="1">
    <citation type="submission" date="2017-09" db="EMBL/GenBank/DDBJ databases">
        <title>Depth-based differentiation of microbial function through sediment-hosted aquifers and enrichment of novel symbionts in the deep terrestrial subsurface.</title>
        <authorList>
            <person name="Probst A.J."/>
            <person name="Ladd B."/>
            <person name="Jarett J.K."/>
            <person name="Geller-Mcgrath D.E."/>
            <person name="Sieber C.M.K."/>
            <person name="Emerson J.B."/>
            <person name="Anantharaman K."/>
            <person name="Thomas B.C."/>
            <person name="Malmstrom R."/>
            <person name="Stieglmeier M."/>
            <person name="Klingl A."/>
            <person name="Woyke T."/>
            <person name="Ryan C.M."/>
            <person name="Banfield J.F."/>
        </authorList>
    </citation>
    <scope>NUCLEOTIDE SEQUENCE [LARGE SCALE GENOMIC DNA]</scope>
</reference>
<comment type="similarity">
    <text evidence="3">Belongs to the N(4)/N(6)-methyltransferase family.</text>
</comment>
<dbReference type="GO" id="GO:0008170">
    <property type="term" value="F:N-methyltransferase activity"/>
    <property type="evidence" value="ECO:0007669"/>
    <property type="project" value="InterPro"/>
</dbReference>
<keyword evidence="5" id="KW-0255">Endonuclease</keyword>
<sequence length="309" mass="35833">MEIKDFQNQIIQGDILKTIAKIPDDSVDLTFADPPFNLKKKYSAYNDTKEVEEYLEWCYQWLSEMVRVTKPSGSILVHNIPKWLVYYGSHLNKIANFRHWISWEAVGAPLGKTLLPTHYGILFYTKQPKGFKFFNVRAPHKICRGCGIPLKDYGGKKAQMHPFGTILSDVWTDIHRIRHKKRRDEHPCQLPEHLLERLILITTDESDLVLDPFIGTGTTAVAAKRLGRNFIGIDIDKNYVEIAQQKIKEVEPTKINGCYVSIFLNKIFTIQDKDYQLLKDYLNKSEIKGLELFISQNSFLPPLFEIKKF</sequence>
<dbReference type="PRINTS" id="PR00508">
    <property type="entry name" value="S21N4MTFRASE"/>
</dbReference>
<dbReference type="InterPro" id="IPR029063">
    <property type="entry name" value="SAM-dependent_MTases_sf"/>
</dbReference>
<dbReference type="Pfam" id="PF01555">
    <property type="entry name" value="N6_N4_Mtase"/>
    <property type="match status" value="1"/>
</dbReference>
<gene>
    <name evidence="5" type="ORF">COT20_02975</name>
</gene>
<dbReference type="SUPFAM" id="SSF53335">
    <property type="entry name" value="S-adenosyl-L-methionine-dependent methyltransferases"/>
    <property type="match status" value="1"/>
</dbReference>
<evidence type="ECO:0000259" key="4">
    <source>
        <dbReference type="Pfam" id="PF01555"/>
    </source>
</evidence>
<evidence type="ECO:0000313" key="5">
    <source>
        <dbReference type="EMBL" id="PIU14161.1"/>
    </source>
</evidence>
<dbReference type="GO" id="GO:0032259">
    <property type="term" value="P:methylation"/>
    <property type="evidence" value="ECO:0007669"/>
    <property type="project" value="UniProtKB-KW"/>
</dbReference>
<keyword evidence="1" id="KW-0489">Methyltransferase</keyword>
<dbReference type="GO" id="GO:0009007">
    <property type="term" value="F:site-specific DNA-methyltransferase (adenine-specific) activity"/>
    <property type="evidence" value="ECO:0007669"/>
    <property type="project" value="TreeGrafter"/>
</dbReference>
<keyword evidence="5" id="KW-0378">Hydrolase</keyword>
<dbReference type="PANTHER" id="PTHR13370">
    <property type="entry name" value="RNA METHYLASE-RELATED"/>
    <property type="match status" value="1"/>
</dbReference>
<dbReference type="EMBL" id="PEXQ01000075">
    <property type="protein sequence ID" value="PIU14161.1"/>
    <property type="molecule type" value="Genomic_DNA"/>
</dbReference>
<dbReference type="AlphaFoldDB" id="A0A2M6XTS9"/>
<evidence type="ECO:0000313" key="6">
    <source>
        <dbReference type="Proteomes" id="UP000229784"/>
    </source>
</evidence>
<organism evidence="5 6">
    <name type="scientific">bacterium (Candidatus Gribaldobacteria) CG08_land_8_20_14_0_20_39_15</name>
    <dbReference type="NCBI Taxonomy" id="2014273"/>
    <lineage>
        <taxon>Bacteria</taxon>
        <taxon>Candidatus Gribaldobacteria</taxon>
    </lineage>
</organism>
<keyword evidence="5" id="KW-0540">Nuclease</keyword>
<evidence type="ECO:0000256" key="1">
    <source>
        <dbReference type="ARBA" id="ARBA00022603"/>
    </source>
</evidence>
<comment type="caution">
    <text evidence="5">The sequence shown here is derived from an EMBL/GenBank/DDBJ whole genome shotgun (WGS) entry which is preliminary data.</text>
</comment>
<dbReference type="GO" id="GO:0005737">
    <property type="term" value="C:cytoplasm"/>
    <property type="evidence" value="ECO:0007669"/>
    <property type="project" value="TreeGrafter"/>
</dbReference>
<accession>A0A2M6XTS9</accession>
<name>A0A2M6XTS9_9BACT</name>
<evidence type="ECO:0000256" key="3">
    <source>
        <dbReference type="RuleBase" id="RU362026"/>
    </source>
</evidence>
<dbReference type="Gene3D" id="3.40.50.150">
    <property type="entry name" value="Vaccinia Virus protein VP39"/>
    <property type="match status" value="1"/>
</dbReference>
<dbReference type="Proteomes" id="UP000229784">
    <property type="component" value="Unassembled WGS sequence"/>
</dbReference>
<keyword evidence="2" id="KW-0808">Transferase</keyword>
<proteinExistence type="inferred from homology"/>
<dbReference type="EC" id="2.1.1.-" evidence="3"/>
<dbReference type="InterPro" id="IPR002941">
    <property type="entry name" value="DNA_methylase_N4/N6"/>
</dbReference>
<dbReference type="GO" id="GO:0003677">
    <property type="term" value="F:DNA binding"/>
    <property type="evidence" value="ECO:0007669"/>
    <property type="project" value="InterPro"/>
</dbReference>
<dbReference type="PANTHER" id="PTHR13370:SF3">
    <property type="entry name" value="TRNA (GUANINE(10)-N2)-METHYLTRANSFERASE HOMOLOG"/>
    <property type="match status" value="1"/>
</dbReference>